<dbReference type="SUPFAM" id="SSF54736">
    <property type="entry name" value="ClpS-like"/>
    <property type="match status" value="1"/>
</dbReference>
<dbReference type="InterPro" id="IPR022935">
    <property type="entry name" value="ClpS"/>
</dbReference>
<gene>
    <name evidence="1" type="primary">clpS</name>
    <name evidence="3" type="ORF">GCM10025872_23920</name>
</gene>
<dbReference type="InterPro" id="IPR014719">
    <property type="entry name" value="Ribosomal_bL12_C/ClpS-like"/>
</dbReference>
<comment type="function">
    <text evidence="1">Involved in the modulation of the specificity of the ClpAP-mediated ATP-dependent protein degradation.</text>
</comment>
<dbReference type="RefSeq" id="WP_289231045.1">
    <property type="nucleotide sequence ID" value="NZ_AP027735.1"/>
</dbReference>
<reference evidence="3" key="1">
    <citation type="journal article" date="2014" name="Int. J. Syst. Evol. Microbiol.">
        <title>Complete genome of a new Firmicutes species belonging to the dominant human colonic microbiota ('Ruminococcus bicirculans') reveals two chromosomes and a selective capacity to utilize plant glucans.</title>
        <authorList>
            <consortium name="NISC Comparative Sequencing Program"/>
            <person name="Wegmann U."/>
            <person name="Louis P."/>
            <person name="Goesmann A."/>
            <person name="Henrissat B."/>
            <person name="Duncan S.H."/>
            <person name="Flint H.J."/>
        </authorList>
    </citation>
    <scope>NUCLEOTIDE SEQUENCE</scope>
    <source>
        <strain evidence="3">NBRC 110608</strain>
    </source>
</reference>
<proteinExistence type="inferred from homology"/>
<dbReference type="InterPro" id="IPR003769">
    <property type="entry name" value="ClpS_core"/>
</dbReference>
<dbReference type="Pfam" id="PF02617">
    <property type="entry name" value="ClpS"/>
    <property type="match status" value="1"/>
</dbReference>
<reference evidence="3" key="2">
    <citation type="submission" date="2023-02" db="EMBL/GenBank/DDBJ databases">
        <authorList>
            <person name="Sun Q."/>
            <person name="Mori K."/>
        </authorList>
    </citation>
    <scope>NUCLEOTIDE SEQUENCE</scope>
    <source>
        <strain evidence="3">NBRC 110608</strain>
    </source>
</reference>
<protein>
    <recommendedName>
        <fullName evidence="1">ATP-dependent Clp protease adapter protein ClpS</fullName>
    </recommendedName>
</protein>
<comment type="similarity">
    <text evidence="1">Belongs to the ClpS family.</text>
</comment>
<name>A0ABM8HCP9_9MICO</name>
<evidence type="ECO:0000313" key="3">
    <source>
        <dbReference type="EMBL" id="BDZ58735.1"/>
    </source>
</evidence>
<dbReference type="NCBIfam" id="NF000668">
    <property type="entry name" value="PRK00033.1-1"/>
    <property type="match status" value="1"/>
</dbReference>
<comment type="subunit">
    <text evidence="1">Binds to the N-terminal domain of the chaperone ClpA.</text>
</comment>
<dbReference type="EMBL" id="AP027735">
    <property type="protein sequence ID" value="BDZ58735.1"/>
    <property type="molecule type" value="Genomic_DNA"/>
</dbReference>
<feature type="domain" description="Adaptor protein ClpS core" evidence="2">
    <location>
        <begin position="28"/>
        <end position="95"/>
    </location>
</feature>
<accession>A0ABM8HCP9</accession>
<dbReference type="HAMAP" id="MF_00302">
    <property type="entry name" value="ClpS"/>
    <property type="match status" value="1"/>
</dbReference>
<sequence>MSVAPPDQATPDAVTDVGLEEDLAQQLDQPWVTIVWNDPVNLMSYVSWVFQSYFGYSRDKAEQLMLAVHHEGRAVVSRGTREKMESDTEAMHGYSLWATFQKDE</sequence>
<evidence type="ECO:0000259" key="2">
    <source>
        <dbReference type="Pfam" id="PF02617"/>
    </source>
</evidence>
<dbReference type="Gene3D" id="3.30.1390.10">
    <property type="match status" value="1"/>
</dbReference>
<evidence type="ECO:0000256" key="1">
    <source>
        <dbReference type="HAMAP-Rule" id="MF_00302"/>
    </source>
</evidence>
<organism evidence="3">
    <name type="scientific">Barrientosiimonas endolithica</name>
    <dbReference type="NCBI Taxonomy" id="1535208"/>
    <lineage>
        <taxon>Bacteria</taxon>
        <taxon>Bacillati</taxon>
        <taxon>Actinomycetota</taxon>
        <taxon>Actinomycetes</taxon>
        <taxon>Micrococcales</taxon>
        <taxon>Dermacoccaceae</taxon>
        <taxon>Barrientosiimonas</taxon>
    </lineage>
</organism>